<dbReference type="PROSITE" id="PS50294">
    <property type="entry name" value="WD_REPEATS_REGION"/>
    <property type="match status" value="1"/>
</dbReference>
<dbReference type="Gene3D" id="2.130.10.10">
    <property type="entry name" value="YVTN repeat-like/Quinoprotein amine dehydrogenase"/>
    <property type="match status" value="3"/>
</dbReference>
<dbReference type="SMART" id="SM00320">
    <property type="entry name" value="WD40"/>
    <property type="match status" value="5"/>
</dbReference>
<proteinExistence type="predicted"/>
<name>A0ABP1G8F1_9CHLO</name>
<dbReference type="PROSITE" id="PS00678">
    <property type="entry name" value="WD_REPEATS_1"/>
    <property type="match status" value="1"/>
</dbReference>
<sequence>MTAIHQQIALVTTRTGNIIGAWDVETGTHVASFKDNASGPNALSLLGQDYLMAAQAAKGALHFWTWHKDAVLQRCYAVEPIVAVACSPDAVYCAGGGQSGTIYLWEVPSGRLLRSWPAHYKAVTVLQFSGDGSILLSGGEDTVALAWFLMDLLDASAPRNASQAPQPLHTWSQHTLPITSIHCGRTMDPVVVTTSLDQRCNVYSMAKGSLLRTIAFPAALHSAVMDPGEHSLHVGSADGRIFRVSLVGGVAVESALLNSPAAADISMQAHDREWTPLHGHTQAVTALAYTVDGMFMLSGSEDGTARVWEVRSSQCMRVISAPDRAPVTGLIVLDRPPHLASGQGRQGRLSSSDSGSLSTVSKRPQPLASFCKFMGMQGAMQPWEGPAVLLDGSSTYRGQVSQTGLLSGMALTNLAGASSQPVSLLKPRRDAALFW</sequence>
<feature type="compositionally biased region" description="Low complexity" evidence="4">
    <location>
        <begin position="341"/>
        <end position="358"/>
    </location>
</feature>
<dbReference type="Proteomes" id="UP001497392">
    <property type="component" value="Unassembled WGS sequence"/>
</dbReference>
<evidence type="ECO:0000256" key="2">
    <source>
        <dbReference type="ARBA" id="ARBA00022737"/>
    </source>
</evidence>
<evidence type="ECO:0000256" key="4">
    <source>
        <dbReference type="SAM" id="MobiDB-lite"/>
    </source>
</evidence>
<evidence type="ECO:0000313" key="6">
    <source>
        <dbReference type="Proteomes" id="UP001497392"/>
    </source>
</evidence>
<keyword evidence="2" id="KW-0677">Repeat</keyword>
<evidence type="ECO:0000256" key="1">
    <source>
        <dbReference type="ARBA" id="ARBA00022574"/>
    </source>
</evidence>
<feature type="region of interest" description="Disordered" evidence="4">
    <location>
        <begin position="336"/>
        <end position="362"/>
    </location>
</feature>
<dbReference type="InterPro" id="IPR001680">
    <property type="entry name" value="WD40_rpt"/>
</dbReference>
<accession>A0ABP1G8F1</accession>
<gene>
    <name evidence="5" type="primary">g8957</name>
    <name evidence="5" type="ORF">VP750_LOCUS8044</name>
</gene>
<dbReference type="InterPro" id="IPR036322">
    <property type="entry name" value="WD40_repeat_dom_sf"/>
</dbReference>
<evidence type="ECO:0000256" key="3">
    <source>
        <dbReference type="PROSITE-ProRule" id="PRU00221"/>
    </source>
</evidence>
<dbReference type="EMBL" id="CAXHTA020000016">
    <property type="protein sequence ID" value="CAL5226138.1"/>
    <property type="molecule type" value="Genomic_DNA"/>
</dbReference>
<dbReference type="InterPro" id="IPR015943">
    <property type="entry name" value="WD40/YVTN_repeat-like_dom_sf"/>
</dbReference>
<comment type="caution">
    <text evidence="5">The sequence shown here is derived from an EMBL/GenBank/DDBJ whole genome shotgun (WGS) entry which is preliminary data.</text>
</comment>
<dbReference type="PROSITE" id="PS50082">
    <property type="entry name" value="WD_REPEATS_2"/>
    <property type="match status" value="2"/>
</dbReference>
<dbReference type="SUPFAM" id="SSF50978">
    <property type="entry name" value="WD40 repeat-like"/>
    <property type="match status" value="1"/>
</dbReference>
<protein>
    <submittedName>
        <fullName evidence="5">G8957 protein</fullName>
    </submittedName>
</protein>
<evidence type="ECO:0000313" key="5">
    <source>
        <dbReference type="EMBL" id="CAL5226138.1"/>
    </source>
</evidence>
<reference evidence="5 6" key="1">
    <citation type="submission" date="2024-06" db="EMBL/GenBank/DDBJ databases">
        <authorList>
            <person name="Kraege A."/>
            <person name="Thomma B."/>
        </authorList>
    </citation>
    <scope>NUCLEOTIDE SEQUENCE [LARGE SCALE GENOMIC DNA]</scope>
</reference>
<dbReference type="InterPro" id="IPR019775">
    <property type="entry name" value="WD40_repeat_CS"/>
</dbReference>
<dbReference type="Pfam" id="PF00400">
    <property type="entry name" value="WD40"/>
    <property type="match status" value="3"/>
</dbReference>
<dbReference type="PANTHER" id="PTHR18763">
    <property type="entry name" value="WD-REPEAT PROTEIN 18"/>
    <property type="match status" value="1"/>
</dbReference>
<feature type="repeat" description="WD" evidence="3">
    <location>
        <begin position="116"/>
        <end position="147"/>
    </location>
</feature>
<keyword evidence="6" id="KW-1185">Reference proteome</keyword>
<feature type="repeat" description="WD" evidence="3">
    <location>
        <begin position="277"/>
        <end position="318"/>
    </location>
</feature>
<organism evidence="5 6">
    <name type="scientific">Coccomyxa viridis</name>
    <dbReference type="NCBI Taxonomy" id="1274662"/>
    <lineage>
        <taxon>Eukaryota</taxon>
        <taxon>Viridiplantae</taxon>
        <taxon>Chlorophyta</taxon>
        <taxon>core chlorophytes</taxon>
        <taxon>Trebouxiophyceae</taxon>
        <taxon>Trebouxiophyceae incertae sedis</taxon>
        <taxon>Coccomyxaceae</taxon>
        <taxon>Coccomyxa</taxon>
    </lineage>
</organism>
<dbReference type="InterPro" id="IPR045227">
    <property type="entry name" value="WDR18/Ipi3/RID3"/>
</dbReference>
<keyword evidence="1 3" id="KW-0853">WD repeat</keyword>
<dbReference type="PANTHER" id="PTHR18763:SF0">
    <property type="entry name" value="WD REPEAT-CONTAINING PROTEIN 18"/>
    <property type="match status" value="1"/>
</dbReference>